<protein>
    <submittedName>
        <fullName evidence="1">Uncharacterized protein</fullName>
    </submittedName>
</protein>
<sequence length="179" mass="20705">MEDFLTFEDVTGLGLATTLQKLGFNLNKLREQGYDGSSAMKGSFRNYQRKILKSIVYPLRFPFTESLSDATKIQEIRNNFVVISRITILKNKILEIKKNVQITKIKSSYETRWVLHHESVLIYKEFSEPIVAALEQLKTDSTRTNKNCSDVFDDIYTKSKAITTLLKSKKPFKYSTLFN</sequence>
<reference evidence="1 2" key="1">
    <citation type="submission" date="2019-08" db="EMBL/GenBank/DDBJ databases">
        <authorList>
            <person name="Alioto T."/>
            <person name="Alioto T."/>
            <person name="Gomez Garrido J."/>
        </authorList>
    </citation>
    <scope>NUCLEOTIDE SEQUENCE [LARGE SCALE GENOMIC DNA]</scope>
</reference>
<evidence type="ECO:0000313" key="2">
    <source>
        <dbReference type="Proteomes" id="UP000325440"/>
    </source>
</evidence>
<keyword evidence="2" id="KW-1185">Reference proteome</keyword>
<dbReference type="EMBL" id="CABPRJ010000096">
    <property type="protein sequence ID" value="VVC27361.1"/>
    <property type="molecule type" value="Genomic_DNA"/>
</dbReference>
<name>A0A5E4M775_9HEMI</name>
<dbReference type="Proteomes" id="UP000325440">
    <property type="component" value="Unassembled WGS sequence"/>
</dbReference>
<evidence type="ECO:0000313" key="1">
    <source>
        <dbReference type="EMBL" id="VVC27361.1"/>
    </source>
</evidence>
<gene>
    <name evidence="1" type="ORF">CINCED_3A018098</name>
</gene>
<dbReference type="AlphaFoldDB" id="A0A5E4M775"/>
<organism evidence="1 2">
    <name type="scientific">Cinara cedri</name>
    <dbReference type="NCBI Taxonomy" id="506608"/>
    <lineage>
        <taxon>Eukaryota</taxon>
        <taxon>Metazoa</taxon>
        <taxon>Ecdysozoa</taxon>
        <taxon>Arthropoda</taxon>
        <taxon>Hexapoda</taxon>
        <taxon>Insecta</taxon>
        <taxon>Pterygota</taxon>
        <taxon>Neoptera</taxon>
        <taxon>Paraneoptera</taxon>
        <taxon>Hemiptera</taxon>
        <taxon>Sternorrhyncha</taxon>
        <taxon>Aphidomorpha</taxon>
        <taxon>Aphidoidea</taxon>
        <taxon>Aphididae</taxon>
        <taxon>Lachninae</taxon>
        <taxon>Cinara</taxon>
    </lineage>
</organism>
<dbReference type="OrthoDB" id="6594023at2759"/>
<proteinExistence type="predicted"/>
<accession>A0A5E4M775</accession>